<keyword evidence="1" id="KW-1133">Transmembrane helix</keyword>
<reference evidence="2 3" key="2">
    <citation type="submission" date="2017-02" db="EMBL/GenBank/DDBJ databases">
        <title>A genome survey and senescence transcriptome analysis in Lentinula edodes.</title>
        <authorList>
            <person name="Sakamoto Y."/>
            <person name="Nakade K."/>
            <person name="Sato S."/>
            <person name="Yoshida Y."/>
            <person name="Miyazaki K."/>
            <person name="Natsume S."/>
            <person name="Konno N."/>
        </authorList>
    </citation>
    <scope>NUCLEOTIDE SEQUENCE [LARGE SCALE GENOMIC DNA]</scope>
    <source>
        <strain evidence="2 3">NBRC 111202</strain>
    </source>
</reference>
<gene>
    <name evidence="2" type="ORF">LENED_003192</name>
</gene>
<accession>A0A1Q3E2Y0</accession>
<protein>
    <submittedName>
        <fullName evidence="2">Uncharacterized protein</fullName>
    </submittedName>
</protein>
<dbReference type="EMBL" id="BDGU01000067">
    <property type="protein sequence ID" value="GAW01590.1"/>
    <property type="molecule type" value="Genomic_DNA"/>
</dbReference>
<feature type="transmembrane region" description="Helical" evidence="1">
    <location>
        <begin position="12"/>
        <end position="37"/>
    </location>
</feature>
<keyword evidence="1" id="KW-0472">Membrane</keyword>
<evidence type="ECO:0000313" key="2">
    <source>
        <dbReference type="EMBL" id="GAW01590.1"/>
    </source>
</evidence>
<keyword evidence="1" id="KW-0812">Transmembrane</keyword>
<organism evidence="2 3">
    <name type="scientific">Lentinula edodes</name>
    <name type="common">Shiitake mushroom</name>
    <name type="synonym">Lentinus edodes</name>
    <dbReference type="NCBI Taxonomy" id="5353"/>
    <lineage>
        <taxon>Eukaryota</taxon>
        <taxon>Fungi</taxon>
        <taxon>Dikarya</taxon>
        <taxon>Basidiomycota</taxon>
        <taxon>Agaricomycotina</taxon>
        <taxon>Agaricomycetes</taxon>
        <taxon>Agaricomycetidae</taxon>
        <taxon>Agaricales</taxon>
        <taxon>Marasmiineae</taxon>
        <taxon>Omphalotaceae</taxon>
        <taxon>Lentinula</taxon>
    </lineage>
</organism>
<dbReference type="AlphaFoldDB" id="A0A1Q3E2Y0"/>
<sequence>MRRDINSFIVHRCVILILLHYMHINVANIVLGLVYALSSVVYAAPTIGNSMQILDHSSMRDLKTGSPLHLPIH</sequence>
<reference evidence="2 3" key="1">
    <citation type="submission" date="2016-08" db="EMBL/GenBank/DDBJ databases">
        <authorList>
            <consortium name="Lentinula edodes genome sequencing consortium"/>
            <person name="Sakamoto Y."/>
            <person name="Nakade K."/>
            <person name="Sato S."/>
            <person name="Yoshida Y."/>
            <person name="Miyazaki K."/>
            <person name="Natsume S."/>
            <person name="Konno N."/>
        </authorList>
    </citation>
    <scope>NUCLEOTIDE SEQUENCE [LARGE SCALE GENOMIC DNA]</scope>
    <source>
        <strain evidence="2 3">NBRC 111202</strain>
    </source>
</reference>
<keyword evidence="3" id="KW-1185">Reference proteome</keyword>
<dbReference type="Proteomes" id="UP000188533">
    <property type="component" value="Unassembled WGS sequence"/>
</dbReference>
<evidence type="ECO:0000256" key="1">
    <source>
        <dbReference type="SAM" id="Phobius"/>
    </source>
</evidence>
<evidence type="ECO:0000313" key="3">
    <source>
        <dbReference type="Proteomes" id="UP000188533"/>
    </source>
</evidence>
<comment type="caution">
    <text evidence="2">The sequence shown here is derived from an EMBL/GenBank/DDBJ whole genome shotgun (WGS) entry which is preliminary data.</text>
</comment>
<proteinExistence type="predicted"/>
<name>A0A1Q3E2Y0_LENED</name>